<name>A0ABN7VX35_GIGMA</name>
<dbReference type="Proteomes" id="UP000789901">
    <property type="component" value="Unassembled WGS sequence"/>
</dbReference>
<evidence type="ECO:0000313" key="2">
    <source>
        <dbReference type="EMBL" id="CAG8803653.1"/>
    </source>
</evidence>
<dbReference type="EMBL" id="CAJVQB010024228">
    <property type="protein sequence ID" value="CAG8803653.1"/>
    <property type="molecule type" value="Genomic_DNA"/>
</dbReference>
<evidence type="ECO:0000256" key="1">
    <source>
        <dbReference type="SAM" id="Coils"/>
    </source>
</evidence>
<keyword evidence="3" id="KW-1185">Reference proteome</keyword>
<feature type="non-terminal residue" evidence="2">
    <location>
        <position position="90"/>
    </location>
</feature>
<organism evidence="2 3">
    <name type="scientific">Gigaspora margarita</name>
    <dbReference type="NCBI Taxonomy" id="4874"/>
    <lineage>
        <taxon>Eukaryota</taxon>
        <taxon>Fungi</taxon>
        <taxon>Fungi incertae sedis</taxon>
        <taxon>Mucoromycota</taxon>
        <taxon>Glomeromycotina</taxon>
        <taxon>Glomeromycetes</taxon>
        <taxon>Diversisporales</taxon>
        <taxon>Gigasporaceae</taxon>
        <taxon>Gigaspora</taxon>
    </lineage>
</organism>
<keyword evidence="1" id="KW-0175">Coiled coil</keyword>
<sequence>MNDNELLQRKATELKKILEKQASEEELVKKEELIDKESEIRDLKKKLADEREERNKIGLRFKELEQLITRAEEQLEAYRSEKQQLIQEHQ</sequence>
<evidence type="ECO:0000313" key="3">
    <source>
        <dbReference type="Proteomes" id="UP000789901"/>
    </source>
</evidence>
<accession>A0ABN7VX35</accession>
<gene>
    <name evidence="2" type="ORF">GMARGA_LOCUS23700</name>
</gene>
<comment type="caution">
    <text evidence="2">The sequence shown here is derived from an EMBL/GenBank/DDBJ whole genome shotgun (WGS) entry which is preliminary data.</text>
</comment>
<protein>
    <submittedName>
        <fullName evidence="2">16288_t:CDS:1</fullName>
    </submittedName>
</protein>
<reference evidence="2 3" key="1">
    <citation type="submission" date="2021-06" db="EMBL/GenBank/DDBJ databases">
        <authorList>
            <person name="Kallberg Y."/>
            <person name="Tangrot J."/>
            <person name="Rosling A."/>
        </authorList>
    </citation>
    <scope>NUCLEOTIDE SEQUENCE [LARGE SCALE GENOMIC DNA]</scope>
    <source>
        <strain evidence="2 3">120-4 pot B 10/14</strain>
    </source>
</reference>
<proteinExistence type="predicted"/>
<feature type="coiled-coil region" evidence="1">
    <location>
        <begin position="4"/>
        <end position="88"/>
    </location>
</feature>